<organism evidence="2 3">
    <name type="scientific">Cystobacter fuscus (strain ATCC 25194 / DSM 2262 / NBRC 100088 / M29)</name>
    <dbReference type="NCBI Taxonomy" id="1242864"/>
    <lineage>
        <taxon>Bacteria</taxon>
        <taxon>Pseudomonadati</taxon>
        <taxon>Myxococcota</taxon>
        <taxon>Myxococcia</taxon>
        <taxon>Myxococcales</taxon>
        <taxon>Cystobacterineae</taxon>
        <taxon>Archangiaceae</taxon>
        <taxon>Cystobacter</taxon>
    </lineage>
</organism>
<proteinExistence type="predicted"/>
<comment type="caution">
    <text evidence="2">The sequence shown here is derived from an EMBL/GenBank/DDBJ whole genome shotgun (WGS) entry which is preliminary data.</text>
</comment>
<evidence type="ECO:0000313" key="2">
    <source>
        <dbReference type="EMBL" id="EPX62929.1"/>
    </source>
</evidence>
<accession>S9QNP2</accession>
<protein>
    <submittedName>
        <fullName evidence="2">Uncharacterized protein</fullName>
    </submittedName>
</protein>
<gene>
    <name evidence="2" type="ORF">D187_006339</name>
</gene>
<reference evidence="2" key="1">
    <citation type="submission" date="2013-05" db="EMBL/GenBank/DDBJ databases">
        <title>Genome assembly of Cystobacter fuscus DSM 2262.</title>
        <authorList>
            <person name="Sharma G."/>
            <person name="Khatri I."/>
            <person name="Kaur C."/>
            <person name="Mayilraj S."/>
            <person name="Subramanian S."/>
        </authorList>
    </citation>
    <scope>NUCLEOTIDE SEQUENCE [LARGE SCALE GENOMIC DNA]</scope>
    <source>
        <strain evidence="2">DSM 2262</strain>
    </source>
</reference>
<dbReference type="EMBL" id="ANAH02000006">
    <property type="protein sequence ID" value="EPX62929.1"/>
    <property type="molecule type" value="Genomic_DNA"/>
</dbReference>
<name>S9QNP2_CYSF2</name>
<dbReference type="Proteomes" id="UP000011682">
    <property type="component" value="Unassembled WGS sequence"/>
</dbReference>
<keyword evidence="3" id="KW-1185">Reference proteome</keyword>
<feature type="transmembrane region" description="Helical" evidence="1">
    <location>
        <begin position="34"/>
        <end position="60"/>
    </location>
</feature>
<evidence type="ECO:0000313" key="3">
    <source>
        <dbReference type="Proteomes" id="UP000011682"/>
    </source>
</evidence>
<keyword evidence="1" id="KW-1133">Transmembrane helix</keyword>
<keyword evidence="1" id="KW-0812">Transmembrane</keyword>
<dbReference type="AlphaFoldDB" id="S9QNP2"/>
<keyword evidence="1" id="KW-0472">Membrane</keyword>
<sequence length="64" mass="6802">MDEQEEEAKKGTKTLEFSHLDQALEWIKKNKTEVAIGTVVIIGGVGFFISTGGSGALILAPLAL</sequence>
<evidence type="ECO:0000256" key="1">
    <source>
        <dbReference type="SAM" id="Phobius"/>
    </source>
</evidence>